<evidence type="ECO:0000256" key="4">
    <source>
        <dbReference type="ARBA" id="ARBA00023128"/>
    </source>
</evidence>
<name>A0AAW2HVN3_9NEOP</name>
<dbReference type="GO" id="GO:0005739">
    <property type="term" value="C:mitochondrion"/>
    <property type="evidence" value="ECO:0007669"/>
    <property type="project" value="UniProtKB-SubCell"/>
</dbReference>
<accession>A0AAW2HVN3</accession>
<dbReference type="Gene3D" id="3.30.2180.10">
    <property type="entry name" value="ATP12-like"/>
    <property type="match status" value="1"/>
</dbReference>
<reference evidence="6" key="1">
    <citation type="journal article" date="2024" name="Gigascience">
        <title>Chromosome-level genome of the poultry shaft louse Menopon gallinae provides insight into the host-switching and adaptive evolution of parasitic lice.</title>
        <authorList>
            <person name="Xu Y."/>
            <person name="Ma L."/>
            <person name="Liu S."/>
            <person name="Liang Y."/>
            <person name="Liu Q."/>
            <person name="He Z."/>
            <person name="Tian L."/>
            <person name="Duan Y."/>
            <person name="Cai W."/>
            <person name="Li H."/>
            <person name="Song F."/>
        </authorList>
    </citation>
    <scope>NUCLEOTIDE SEQUENCE</scope>
    <source>
        <strain evidence="6">Cailab_2023a</strain>
    </source>
</reference>
<evidence type="ECO:0008006" key="7">
    <source>
        <dbReference type="Google" id="ProtNLM"/>
    </source>
</evidence>
<evidence type="ECO:0000256" key="1">
    <source>
        <dbReference type="ARBA" id="ARBA00004173"/>
    </source>
</evidence>
<dbReference type="AlphaFoldDB" id="A0AAW2HVN3"/>
<dbReference type="PANTHER" id="PTHR21013:SF10">
    <property type="entry name" value="ATP SYNTHASE MITOCHONDRIAL F1 COMPLEX ASSEMBLY FACTOR 2"/>
    <property type="match status" value="1"/>
</dbReference>
<keyword evidence="3" id="KW-0809">Transit peptide</keyword>
<dbReference type="InterPro" id="IPR011419">
    <property type="entry name" value="ATP12_ATP_synth-F1-assembly"/>
</dbReference>
<comment type="similarity">
    <text evidence="2">Belongs to the ATP12 family.</text>
</comment>
<protein>
    <recommendedName>
        <fullName evidence="7">ATP synthase mitochondrial F1 complex assembly factor 2</fullName>
    </recommendedName>
</protein>
<keyword evidence="5" id="KW-0143">Chaperone</keyword>
<comment type="subcellular location">
    <subcellularLocation>
        <location evidence="1">Mitochondrion</location>
    </subcellularLocation>
</comment>
<dbReference type="SUPFAM" id="SSF160909">
    <property type="entry name" value="ATP12-like"/>
    <property type="match status" value="1"/>
</dbReference>
<dbReference type="EMBL" id="JARGDH010000003">
    <property type="protein sequence ID" value="KAL0273566.1"/>
    <property type="molecule type" value="Genomic_DNA"/>
</dbReference>
<organism evidence="6">
    <name type="scientific">Menopon gallinae</name>
    <name type="common">poultry shaft louse</name>
    <dbReference type="NCBI Taxonomy" id="328185"/>
    <lineage>
        <taxon>Eukaryota</taxon>
        <taxon>Metazoa</taxon>
        <taxon>Ecdysozoa</taxon>
        <taxon>Arthropoda</taxon>
        <taxon>Hexapoda</taxon>
        <taxon>Insecta</taxon>
        <taxon>Pterygota</taxon>
        <taxon>Neoptera</taxon>
        <taxon>Paraneoptera</taxon>
        <taxon>Psocodea</taxon>
        <taxon>Troctomorpha</taxon>
        <taxon>Phthiraptera</taxon>
        <taxon>Amblycera</taxon>
        <taxon>Menoponidae</taxon>
        <taxon>Menopon</taxon>
    </lineage>
</organism>
<evidence type="ECO:0000256" key="2">
    <source>
        <dbReference type="ARBA" id="ARBA00008231"/>
    </source>
</evidence>
<dbReference type="InterPro" id="IPR023335">
    <property type="entry name" value="ATP12_ortho_dom_sf"/>
</dbReference>
<dbReference type="Pfam" id="PF07542">
    <property type="entry name" value="ATP12"/>
    <property type="match status" value="1"/>
</dbReference>
<dbReference type="InterPro" id="IPR042272">
    <property type="entry name" value="ATP12_ATP_synth-F1-assembly_N"/>
</dbReference>
<gene>
    <name evidence="6" type="ORF">PYX00_006205</name>
</gene>
<evidence type="ECO:0000256" key="3">
    <source>
        <dbReference type="ARBA" id="ARBA00022946"/>
    </source>
</evidence>
<comment type="caution">
    <text evidence="6">The sequence shown here is derived from an EMBL/GenBank/DDBJ whole genome shotgun (WGS) entry which is preliminary data.</text>
</comment>
<keyword evidence="4" id="KW-0496">Mitochondrion</keyword>
<sequence length="282" mass="32240">MVFQKFSVSALSVLSRSLLLRINESNSRTLCPIRCLATRKRFYRKTDILQNDGHFEITLDQKKLKTPKGNLFYVKSEPLALAVAAEWDAQKTNITPSTMHLTGLTSTVIDNPNKLTKEDMVKEIIGYLHMDTVLFYSHEADELLDLQKSQWTPIISWFRHKFNVNIDAVQGIAEPVLEPETKEIIEKYLMSYDAWAIHGFKFVIEALKSVILGISCCERFISVEKAVLLSRLEEEYQGKRWGRIEWSHELNQQDLQARVAAGILFIYANSSSAIVKSKTLAV</sequence>
<dbReference type="GO" id="GO:0033615">
    <property type="term" value="P:mitochondrial proton-transporting ATP synthase complex assembly"/>
    <property type="evidence" value="ECO:0007669"/>
    <property type="project" value="TreeGrafter"/>
</dbReference>
<dbReference type="Gene3D" id="1.10.3580.10">
    <property type="entry name" value="ATP12 ATPase"/>
    <property type="match status" value="1"/>
</dbReference>
<evidence type="ECO:0000313" key="6">
    <source>
        <dbReference type="EMBL" id="KAL0273566.1"/>
    </source>
</evidence>
<dbReference type="PANTHER" id="PTHR21013">
    <property type="entry name" value="ATP SYNTHASE MITOCHONDRIAL F1 COMPLEX ASSEMBLY FACTOR 2/ATP12 PROTEIN, MITOCHONDRIAL PRECURSOR"/>
    <property type="match status" value="1"/>
</dbReference>
<evidence type="ECO:0000256" key="5">
    <source>
        <dbReference type="ARBA" id="ARBA00023186"/>
    </source>
</evidence>
<proteinExistence type="inferred from homology"/>